<dbReference type="PANTHER" id="PTHR44307:SF2">
    <property type="entry name" value="PHOSPHOETHANOLAMINE METHYLTRANSFERASE ISOFORM X1"/>
    <property type="match status" value="1"/>
</dbReference>
<evidence type="ECO:0000256" key="5">
    <source>
        <dbReference type="ARBA" id="ARBA00035674"/>
    </source>
</evidence>
<proteinExistence type="predicted"/>
<dbReference type="AlphaFoldDB" id="A0A2G8LFI5"/>
<evidence type="ECO:0000256" key="6">
    <source>
        <dbReference type="ARBA" id="ARBA00047619"/>
    </source>
</evidence>
<comment type="caution">
    <text evidence="10">The sequence shown here is derived from an EMBL/GenBank/DDBJ whole genome shotgun (WGS) entry which is preliminary data.</text>
</comment>
<dbReference type="Pfam" id="PF08241">
    <property type="entry name" value="Methyltransf_11"/>
    <property type="match status" value="1"/>
</dbReference>
<keyword evidence="11" id="KW-1185">Reference proteome</keyword>
<sequence>MTVDLWCSPVIFGLTDLRLPIPYGGAVHLFVCMYVCILSSSKQELAKKLIGLSKPQADQSGTRQEMKSFWSGFKKDPSVKEMLLDTDASKMDAEELSEVLSLLPEWKGKRILELGGGIGRYAGALAKQAEHVTTVDFIAEFIERSKENNKNHGNIEYRVGDAMNLSFPEKSFDIVFSNALLMYLPIQDIETLKKRLLIWLKDDGYFFFRESCHRPSGNFSLQNNPTYYRGPHEYHDILWSSSRNGNEKWEFRVINARSLQCYVKEKGNRNIICWLLRKCKQGSWIEKVSADPMESLKQKLKSKKTILQLVKLLGDNCATILGCHFNKKHFEKLTDQTGQKVLDLACGTGSADLYIEEHYAADVVGVDSSCDMIEVAWEKKSQLERDIKICFEIGDVIKSAYPTEYFDVVYCGQERMGVQKKQSFLNNIMIWLKPGGKLFFYEFCGGKSSEDSEENYLQILKSAGFTELSTGNESQYLIDKLAGAKRGITEKKRTYERYFTEED</sequence>
<dbReference type="GO" id="GO:0032259">
    <property type="term" value="P:methylation"/>
    <property type="evidence" value="ECO:0007669"/>
    <property type="project" value="UniProtKB-KW"/>
</dbReference>
<dbReference type="InterPro" id="IPR013216">
    <property type="entry name" value="Methyltransf_11"/>
</dbReference>
<feature type="domain" description="Methyltransferase" evidence="9">
    <location>
        <begin position="337"/>
        <end position="445"/>
    </location>
</feature>
<comment type="pathway">
    <text evidence="2">Lipid metabolism.</text>
</comment>
<dbReference type="CDD" id="cd02440">
    <property type="entry name" value="AdoMet_MTases"/>
    <property type="match status" value="2"/>
</dbReference>
<evidence type="ECO:0000259" key="9">
    <source>
        <dbReference type="Pfam" id="PF13847"/>
    </source>
</evidence>
<comment type="pathway">
    <text evidence="1">Phospholipid metabolism; phosphatidylcholine biosynthesis.</text>
</comment>
<evidence type="ECO:0000256" key="7">
    <source>
        <dbReference type="ARBA" id="ARBA00047841"/>
    </source>
</evidence>
<evidence type="ECO:0000256" key="2">
    <source>
        <dbReference type="ARBA" id="ARBA00005189"/>
    </source>
</evidence>
<dbReference type="SUPFAM" id="SSF53335">
    <property type="entry name" value="S-adenosyl-L-methionine-dependent methyltransferases"/>
    <property type="match status" value="2"/>
</dbReference>
<name>A0A2G8LFI5_STIJA</name>
<dbReference type="InterPro" id="IPR029063">
    <property type="entry name" value="SAM-dependent_MTases_sf"/>
</dbReference>
<dbReference type="InterPro" id="IPR025714">
    <property type="entry name" value="Methyltranfer_dom"/>
</dbReference>
<dbReference type="OrthoDB" id="8300214at2759"/>
<dbReference type="STRING" id="307972.A0A2G8LFI5"/>
<evidence type="ECO:0000256" key="3">
    <source>
        <dbReference type="ARBA" id="ARBA00022603"/>
    </source>
</evidence>
<protein>
    <recommendedName>
        <fullName evidence="5">phosphoethanolamine N-methyltransferase</fullName>
        <ecNumber evidence="5">2.1.1.103</ecNumber>
    </recommendedName>
</protein>
<dbReference type="Pfam" id="PF13847">
    <property type="entry name" value="Methyltransf_31"/>
    <property type="match status" value="1"/>
</dbReference>
<dbReference type="EC" id="2.1.1.103" evidence="5"/>
<gene>
    <name evidence="10" type="ORF">BSL78_04045</name>
</gene>
<organism evidence="10 11">
    <name type="scientific">Stichopus japonicus</name>
    <name type="common">Sea cucumber</name>
    <dbReference type="NCBI Taxonomy" id="307972"/>
    <lineage>
        <taxon>Eukaryota</taxon>
        <taxon>Metazoa</taxon>
        <taxon>Echinodermata</taxon>
        <taxon>Eleutherozoa</taxon>
        <taxon>Echinozoa</taxon>
        <taxon>Holothuroidea</taxon>
        <taxon>Aspidochirotacea</taxon>
        <taxon>Aspidochirotida</taxon>
        <taxon>Stichopodidae</taxon>
        <taxon>Apostichopus</taxon>
    </lineage>
</organism>
<evidence type="ECO:0000256" key="1">
    <source>
        <dbReference type="ARBA" id="ARBA00004969"/>
    </source>
</evidence>
<accession>A0A2G8LFI5</accession>
<dbReference type="Gene3D" id="3.40.50.150">
    <property type="entry name" value="Vaccinia Virus protein VP39"/>
    <property type="match status" value="2"/>
</dbReference>
<feature type="domain" description="Methyltransferase type 11" evidence="8">
    <location>
        <begin position="112"/>
        <end position="208"/>
    </location>
</feature>
<reference evidence="10 11" key="1">
    <citation type="journal article" date="2017" name="PLoS Biol.">
        <title>The sea cucumber genome provides insights into morphological evolution and visceral regeneration.</title>
        <authorList>
            <person name="Zhang X."/>
            <person name="Sun L."/>
            <person name="Yuan J."/>
            <person name="Sun Y."/>
            <person name="Gao Y."/>
            <person name="Zhang L."/>
            <person name="Li S."/>
            <person name="Dai H."/>
            <person name="Hamel J.F."/>
            <person name="Liu C."/>
            <person name="Yu Y."/>
            <person name="Liu S."/>
            <person name="Lin W."/>
            <person name="Guo K."/>
            <person name="Jin S."/>
            <person name="Xu P."/>
            <person name="Storey K.B."/>
            <person name="Huan P."/>
            <person name="Zhang T."/>
            <person name="Zhou Y."/>
            <person name="Zhang J."/>
            <person name="Lin C."/>
            <person name="Li X."/>
            <person name="Xing L."/>
            <person name="Huo D."/>
            <person name="Sun M."/>
            <person name="Wang L."/>
            <person name="Mercier A."/>
            <person name="Li F."/>
            <person name="Yang H."/>
            <person name="Xiang J."/>
        </authorList>
    </citation>
    <scope>NUCLEOTIDE SEQUENCE [LARGE SCALE GENOMIC DNA]</scope>
    <source>
        <strain evidence="10">Shaxun</strain>
        <tissue evidence="10">Muscle</tissue>
    </source>
</reference>
<evidence type="ECO:0000313" key="10">
    <source>
        <dbReference type="EMBL" id="PIK59018.1"/>
    </source>
</evidence>
<keyword evidence="3" id="KW-0489">Methyltransferase</keyword>
<comment type="catalytic activity">
    <reaction evidence="7">
        <text>N-methylethanolamine phosphate + S-adenosyl-L-methionine = N,N-dimethylethanolamine phosphate + S-adenosyl-L-homocysteine + H(+)</text>
        <dbReference type="Rhea" id="RHEA:25321"/>
        <dbReference type="ChEBI" id="CHEBI:15378"/>
        <dbReference type="ChEBI" id="CHEBI:57781"/>
        <dbReference type="ChEBI" id="CHEBI:57856"/>
        <dbReference type="ChEBI" id="CHEBI:58641"/>
        <dbReference type="ChEBI" id="CHEBI:59789"/>
        <dbReference type="EC" id="2.1.1.103"/>
    </reaction>
    <physiologicalReaction direction="left-to-right" evidence="7">
        <dbReference type="Rhea" id="RHEA:25322"/>
    </physiologicalReaction>
</comment>
<dbReference type="Proteomes" id="UP000230750">
    <property type="component" value="Unassembled WGS sequence"/>
</dbReference>
<evidence type="ECO:0000259" key="8">
    <source>
        <dbReference type="Pfam" id="PF08241"/>
    </source>
</evidence>
<dbReference type="GO" id="GO:0000234">
    <property type="term" value="F:phosphoethanolamine N-methyltransferase activity"/>
    <property type="evidence" value="ECO:0007669"/>
    <property type="project" value="UniProtKB-EC"/>
</dbReference>
<dbReference type="EMBL" id="MRZV01000095">
    <property type="protein sequence ID" value="PIK59018.1"/>
    <property type="molecule type" value="Genomic_DNA"/>
</dbReference>
<evidence type="ECO:0000313" key="11">
    <source>
        <dbReference type="Proteomes" id="UP000230750"/>
    </source>
</evidence>
<keyword evidence="4" id="KW-0808">Transferase</keyword>
<comment type="catalytic activity">
    <reaction evidence="6">
        <text>N,N-dimethylethanolamine phosphate + S-adenosyl-L-methionine = phosphocholine + S-adenosyl-L-homocysteine + H(+)</text>
        <dbReference type="Rhea" id="RHEA:25325"/>
        <dbReference type="ChEBI" id="CHEBI:15378"/>
        <dbReference type="ChEBI" id="CHEBI:57856"/>
        <dbReference type="ChEBI" id="CHEBI:58641"/>
        <dbReference type="ChEBI" id="CHEBI:59789"/>
        <dbReference type="ChEBI" id="CHEBI:295975"/>
        <dbReference type="EC" id="2.1.1.103"/>
    </reaction>
    <physiologicalReaction direction="left-to-right" evidence="6">
        <dbReference type="Rhea" id="RHEA:25326"/>
    </physiologicalReaction>
</comment>
<evidence type="ECO:0000256" key="4">
    <source>
        <dbReference type="ARBA" id="ARBA00022679"/>
    </source>
</evidence>
<dbReference type="PANTHER" id="PTHR44307">
    <property type="entry name" value="PHOSPHOETHANOLAMINE METHYLTRANSFERASE"/>
    <property type="match status" value="1"/>
</dbReference>